<dbReference type="AlphaFoldDB" id="A0A2P2L2S0"/>
<dbReference type="Gene3D" id="1.20.120.20">
    <property type="entry name" value="Apolipoprotein"/>
    <property type="match status" value="1"/>
</dbReference>
<keyword evidence="3" id="KW-1133">Transmembrane helix</keyword>
<dbReference type="Gene3D" id="1.10.287.1490">
    <property type="match status" value="1"/>
</dbReference>
<feature type="compositionally biased region" description="Basic residues" evidence="2">
    <location>
        <begin position="439"/>
        <end position="451"/>
    </location>
</feature>
<evidence type="ECO:0000256" key="1">
    <source>
        <dbReference type="SAM" id="Coils"/>
    </source>
</evidence>
<feature type="region of interest" description="Disordered" evidence="2">
    <location>
        <begin position="428"/>
        <end position="451"/>
    </location>
</feature>
<dbReference type="SUPFAM" id="SSF57997">
    <property type="entry name" value="Tropomyosin"/>
    <property type="match status" value="1"/>
</dbReference>
<dbReference type="EMBL" id="GGEC01031780">
    <property type="protein sequence ID" value="MBX12264.1"/>
    <property type="molecule type" value="Transcribed_RNA"/>
</dbReference>
<feature type="signal peptide" evidence="4">
    <location>
        <begin position="1"/>
        <end position="24"/>
    </location>
</feature>
<evidence type="ECO:0000313" key="5">
    <source>
        <dbReference type="EMBL" id="MBX12264.1"/>
    </source>
</evidence>
<keyword evidence="1" id="KW-0175">Coiled coil</keyword>
<feature type="chain" id="PRO_5015130149" evidence="4">
    <location>
        <begin position="25"/>
        <end position="451"/>
    </location>
</feature>
<dbReference type="PANTHER" id="PTHR34360:SF1">
    <property type="entry name" value="OS08G0519400 PROTEIN"/>
    <property type="match status" value="1"/>
</dbReference>
<organism evidence="5">
    <name type="scientific">Rhizophora mucronata</name>
    <name type="common">Asiatic mangrove</name>
    <dbReference type="NCBI Taxonomy" id="61149"/>
    <lineage>
        <taxon>Eukaryota</taxon>
        <taxon>Viridiplantae</taxon>
        <taxon>Streptophyta</taxon>
        <taxon>Embryophyta</taxon>
        <taxon>Tracheophyta</taxon>
        <taxon>Spermatophyta</taxon>
        <taxon>Magnoliopsida</taxon>
        <taxon>eudicotyledons</taxon>
        <taxon>Gunneridae</taxon>
        <taxon>Pentapetalae</taxon>
        <taxon>rosids</taxon>
        <taxon>fabids</taxon>
        <taxon>Malpighiales</taxon>
        <taxon>Rhizophoraceae</taxon>
        <taxon>Rhizophora</taxon>
    </lineage>
</organism>
<sequence>MASSSRLVISALFMIALGFVGVRAVDIEVGGGTDGGEPAIQISGSDGVDYSSLKIELGQLKSKILALESGIMEKTQELERKDKEIAQKEKIIQDKSDSIGLLESEISSLQKKVKLDAAEQLGKAHARAGELEKQIDNLKKELDFQKGKKEALEARASEAEKKLGELNSKLHDLQKINEEQKSKTHKTERALKVAEEEMMKAKFEATSKTKELIEVHGAWLPPWLAIQLTRLQAHWNVHGKPAMDLAVQKALEKKVQAEKWAEPHVETIRTIWIPAIKEQWRVIVTNVEPHVHTLTSKTVEAYEASKTAVTPHVIKAQEFVDPYFQEAKKLSKPYIDQVATVSKPHVDKMRVALKPYTKEMVRVYGNFLESASTYHHQVQGTVHDMLKNHELTRALATKELVWFLASALLALPIIISFRICSALFRKKPKKPARSANTNHSRRKGKRGHPEK</sequence>
<feature type="coiled-coil region" evidence="1">
    <location>
        <begin position="121"/>
        <end position="197"/>
    </location>
</feature>
<accession>A0A2P2L2S0</accession>
<evidence type="ECO:0000256" key="4">
    <source>
        <dbReference type="SAM" id="SignalP"/>
    </source>
</evidence>
<feature type="transmembrane region" description="Helical" evidence="3">
    <location>
        <begin position="400"/>
        <end position="424"/>
    </location>
</feature>
<keyword evidence="4" id="KW-0732">Signal</keyword>
<dbReference type="SUPFAM" id="SSF58113">
    <property type="entry name" value="Apolipoprotein A-I"/>
    <property type="match status" value="1"/>
</dbReference>
<name>A0A2P2L2S0_RHIMU</name>
<evidence type="ECO:0000256" key="2">
    <source>
        <dbReference type="SAM" id="MobiDB-lite"/>
    </source>
</evidence>
<dbReference type="PANTHER" id="PTHR34360">
    <property type="entry name" value="OS08G0519400 PROTEIN"/>
    <property type="match status" value="1"/>
</dbReference>
<proteinExistence type="predicted"/>
<keyword evidence="3" id="KW-0472">Membrane</keyword>
<keyword evidence="3" id="KW-0812">Transmembrane</keyword>
<protein>
    <submittedName>
        <fullName evidence="5">Uncharacterized protein</fullName>
    </submittedName>
</protein>
<evidence type="ECO:0000256" key="3">
    <source>
        <dbReference type="SAM" id="Phobius"/>
    </source>
</evidence>
<reference evidence="5" key="1">
    <citation type="submission" date="2018-02" db="EMBL/GenBank/DDBJ databases">
        <title>Rhizophora mucronata_Transcriptome.</title>
        <authorList>
            <person name="Meera S.P."/>
            <person name="Sreeshan A."/>
            <person name="Augustine A."/>
        </authorList>
    </citation>
    <scope>NUCLEOTIDE SEQUENCE</scope>
    <source>
        <tissue evidence="5">Leaf</tissue>
    </source>
</reference>